<accession>A0A2K0VWI4</accession>
<dbReference type="OrthoDB" id="4062651at2759"/>
<dbReference type="Proteomes" id="UP000236664">
    <property type="component" value="Unassembled WGS sequence"/>
</dbReference>
<dbReference type="Gene3D" id="1.10.510.10">
    <property type="entry name" value="Transferase(Phosphotransferase) domain 1"/>
    <property type="match status" value="1"/>
</dbReference>
<dbReference type="GO" id="GO:0005524">
    <property type="term" value="F:ATP binding"/>
    <property type="evidence" value="ECO:0007669"/>
    <property type="project" value="InterPro"/>
</dbReference>
<dbReference type="Pfam" id="PF00069">
    <property type="entry name" value="Pkinase"/>
    <property type="match status" value="1"/>
</dbReference>
<proteinExistence type="predicted"/>
<evidence type="ECO:0000313" key="4">
    <source>
        <dbReference type="Proteomes" id="UP000236664"/>
    </source>
</evidence>
<evidence type="ECO:0000259" key="2">
    <source>
        <dbReference type="PROSITE" id="PS50011"/>
    </source>
</evidence>
<feature type="compositionally biased region" description="Basic and acidic residues" evidence="1">
    <location>
        <begin position="351"/>
        <end position="363"/>
    </location>
</feature>
<gene>
    <name evidence="3" type="ORF">FNYG_12433</name>
</gene>
<dbReference type="AlphaFoldDB" id="A0A2K0VWI4"/>
<dbReference type="PANTHER" id="PTHR24359:SF1">
    <property type="entry name" value="INHIBITOR OF NUCLEAR FACTOR KAPPA-B KINASE EPSILON SUBUNIT HOMOLOG 1-RELATED"/>
    <property type="match status" value="1"/>
</dbReference>
<dbReference type="InterPro" id="IPR011009">
    <property type="entry name" value="Kinase-like_dom_sf"/>
</dbReference>
<comment type="caution">
    <text evidence="3">The sequence shown here is derived from an EMBL/GenBank/DDBJ whole genome shotgun (WGS) entry which is preliminary data.</text>
</comment>
<dbReference type="SUPFAM" id="SSF56112">
    <property type="entry name" value="Protein kinase-like (PK-like)"/>
    <property type="match status" value="1"/>
</dbReference>
<dbReference type="InterPro" id="IPR000719">
    <property type="entry name" value="Prot_kinase_dom"/>
</dbReference>
<dbReference type="PROSITE" id="PS50011">
    <property type="entry name" value="PROTEIN_KINASE_DOM"/>
    <property type="match status" value="1"/>
</dbReference>
<dbReference type="STRING" id="42673.A0A2K0VWI4"/>
<dbReference type="Gene3D" id="3.30.200.20">
    <property type="entry name" value="Phosphorylase Kinase, domain 1"/>
    <property type="match status" value="1"/>
</dbReference>
<dbReference type="EMBL" id="MTQA01000214">
    <property type="protein sequence ID" value="PNP74384.1"/>
    <property type="molecule type" value="Genomic_DNA"/>
</dbReference>
<feature type="compositionally biased region" description="Polar residues" evidence="1">
    <location>
        <begin position="306"/>
        <end position="333"/>
    </location>
</feature>
<feature type="compositionally biased region" description="Polar residues" evidence="1">
    <location>
        <begin position="422"/>
        <end position="440"/>
    </location>
</feature>
<feature type="region of interest" description="Disordered" evidence="1">
    <location>
        <begin position="398"/>
        <end position="440"/>
    </location>
</feature>
<dbReference type="SMART" id="SM00220">
    <property type="entry name" value="S_TKc"/>
    <property type="match status" value="1"/>
</dbReference>
<feature type="compositionally biased region" description="Polar residues" evidence="1">
    <location>
        <begin position="398"/>
        <end position="415"/>
    </location>
</feature>
<reference evidence="3 4" key="1">
    <citation type="submission" date="2017-06" db="EMBL/GenBank/DDBJ databases">
        <title>Genome of Fusarium nygamai isolate CS10214.</title>
        <authorList>
            <person name="Gardiner D.M."/>
            <person name="Obanor F."/>
            <person name="Kazan K."/>
        </authorList>
    </citation>
    <scope>NUCLEOTIDE SEQUENCE [LARGE SCALE GENOMIC DNA]</scope>
    <source>
        <strain evidence="3 4">CS10214</strain>
    </source>
</reference>
<sequence length="455" mass="51890">MPRPKYVAVKRIKLEVRENKEINIAGWEKEVRALWKMREFDQKHIVKFITAFRRTDEHYLILEWADGGNLRNLWERFKRELSPGLVKDAFGQLLGLSKALSQVHKPEPNDESPNRHFRHGDLKPENILWFRDSNNPGKIGTLKIGDWGLAKQHQDLTQVRTQKTSTGFGTRLYEPPEEVTIKNNTLVVPDPKDPDGKAARKRSRLYDVWAMGCIWFEFLVWLMYGQDGLARLKSGFDRVRSDFIRFYEIDEKDVAKVHRVVKEWMDHMAKDPVCEVGETALGNLLELIRDRLLVVELPDGFGSAVDLSNQPRPSSQHLTARQQTQGPSVSESPQAPVGIPDIKVEDTEAVDHRSLPKTQDDFVPKPLPTNRKRRVRSADLYDQMSLIMSDGNIENNAQYWLSGTPRSPLGDTTRNTGRRNETSTAQSPSSPSGGLSVTQTQTLALTERVRIPLCP</sequence>
<dbReference type="GO" id="GO:0004674">
    <property type="term" value="F:protein serine/threonine kinase activity"/>
    <property type="evidence" value="ECO:0007669"/>
    <property type="project" value="TreeGrafter"/>
</dbReference>
<evidence type="ECO:0000313" key="3">
    <source>
        <dbReference type="EMBL" id="PNP74384.1"/>
    </source>
</evidence>
<feature type="region of interest" description="Disordered" evidence="1">
    <location>
        <begin position="305"/>
        <end position="338"/>
    </location>
</feature>
<name>A0A2K0VWI4_GIBNY</name>
<evidence type="ECO:0000256" key="1">
    <source>
        <dbReference type="SAM" id="MobiDB-lite"/>
    </source>
</evidence>
<protein>
    <recommendedName>
        <fullName evidence="2">Protein kinase domain-containing protein</fullName>
    </recommendedName>
</protein>
<organism evidence="3 4">
    <name type="scientific">Gibberella nygamai</name>
    <name type="common">Bean root rot disease fungus</name>
    <name type="synonym">Fusarium nygamai</name>
    <dbReference type="NCBI Taxonomy" id="42673"/>
    <lineage>
        <taxon>Eukaryota</taxon>
        <taxon>Fungi</taxon>
        <taxon>Dikarya</taxon>
        <taxon>Ascomycota</taxon>
        <taxon>Pezizomycotina</taxon>
        <taxon>Sordariomycetes</taxon>
        <taxon>Hypocreomycetidae</taxon>
        <taxon>Hypocreales</taxon>
        <taxon>Nectriaceae</taxon>
        <taxon>Fusarium</taxon>
        <taxon>Fusarium fujikuroi species complex</taxon>
    </lineage>
</organism>
<dbReference type="PANTHER" id="PTHR24359">
    <property type="entry name" value="SERINE/THREONINE-PROTEIN KINASE SBK1"/>
    <property type="match status" value="1"/>
</dbReference>
<keyword evidence="4" id="KW-1185">Reference proteome</keyword>
<dbReference type="CDD" id="cd00180">
    <property type="entry name" value="PKc"/>
    <property type="match status" value="1"/>
</dbReference>
<feature type="region of interest" description="Disordered" evidence="1">
    <location>
        <begin position="351"/>
        <end position="373"/>
    </location>
</feature>
<feature type="domain" description="Protein kinase" evidence="2">
    <location>
        <begin position="1"/>
        <end position="387"/>
    </location>
</feature>